<dbReference type="AlphaFoldDB" id="A0A1D7XH73"/>
<evidence type="ECO:0000313" key="2">
    <source>
        <dbReference type="Proteomes" id="UP000094652"/>
    </source>
</evidence>
<dbReference type="RefSeq" id="WP_069678866.1">
    <property type="nucleotide sequence ID" value="NZ_CP017253.2"/>
</dbReference>
<organism evidence="1 2">
    <name type="scientific">Clostridium taeniosporum</name>
    <dbReference type="NCBI Taxonomy" id="394958"/>
    <lineage>
        <taxon>Bacteria</taxon>
        <taxon>Bacillati</taxon>
        <taxon>Bacillota</taxon>
        <taxon>Clostridia</taxon>
        <taxon>Eubacteriales</taxon>
        <taxon>Clostridiaceae</taxon>
        <taxon>Clostridium</taxon>
    </lineage>
</organism>
<dbReference type="Proteomes" id="UP000094652">
    <property type="component" value="Chromosome"/>
</dbReference>
<gene>
    <name evidence="1" type="ORF">BGI42_02815</name>
</gene>
<dbReference type="OrthoDB" id="1667378at2"/>
<dbReference type="KEGG" id="ctae:BGI42_02815"/>
<accession>A0A1D7XH73</accession>
<sequence>MSELHLALAEELEKLAAGYRAIAKRKTNLENINIQDISIILNEKINKGQISEIKALLKKYGAEKLAEVQIEDYEAIFKEAKKL</sequence>
<evidence type="ECO:0000313" key="1">
    <source>
        <dbReference type="EMBL" id="AOR22705.1"/>
    </source>
</evidence>
<reference evidence="2" key="1">
    <citation type="submission" date="2016-09" db="EMBL/GenBank/DDBJ databases">
        <title>Genomics of Clostridium taeniosporum, an organism which forms endospores with ribbon-like appendages.</title>
        <authorList>
            <person name="Walker J.R."/>
        </authorList>
    </citation>
    <scope>NUCLEOTIDE SEQUENCE [LARGE SCALE GENOMIC DNA]</scope>
    <source>
        <strain evidence="2">1/k</strain>
    </source>
</reference>
<dbReference type="EMBL" id="CP017253">
    <property type="protein sequence ID" value="AOR22705.1"/>
    <property type="molecule type" value="Genomic_DNA"/>
</dbReference>
<protein>
    <submittedName>
        <fullName evidence="1">Uncharacterized protein</fullName>
    </submittedName>
</protein>
<keyword evidence="2" id="KW-1185">Reference proteome</keyword>
<proteinExistence type="predicted"/>
<name>A0A1D7XH73_9CLOT</name>
<dbReference type="STRING" id="394958.BGI42_02815"/>